<accession>A0A9P8VK50</accession>
<evidence type="ECO:0000313" key="3">
    <source>
        <dbReference type="Proteomes" id="UP000770015"/>
    </source>
</evidence>
<proteinExistence type="predicted"/>
<evidence type="ECO:0000313" key="2">
    <source>
        <dbReference type="EMBL" id="KAH6695007.1"/>
    </source>
</evidence>
<dbReference type="AlphaFoldDB" id="A0A9P8VK50"/>
<dbReference type="OrthoDB" id="3502863at2759"/>
<evidence type="ECO:0000256" key="1">
    <source>
        <dbReference type="SAM" id="MobiDB-lite"/>
    </source>
</evidence>
<sequence>MADSTQPTSFQRPSEAAGEIASQAQQTVTQQPGSHQQMDIRTTPNEPELGLRGGRDGEMCPGRFCFIIPCPLPCNFCVFPCPC</sequence>
<protein>
    <submittedName>
        <fullName evidence="2">Uncharacterized protein</fullName>
    </submittedName>
</protein>
<name>A0A9P8VK50_9PEZI</name>
<dbReference type="EMBL" id="JAGSXJ010000002">
    <property type="protein sequence ID" value="KAH6695007.1"/>
    <property type="molecule type" value="Genomic_DNA"/>
</dbReference>
<comment type="caution">
    <text evidence="2">The sequence shown here is derived from an EMBL/GenBank/DDBJ whole genome shotgun (WGS) entry which is preliminary data.</text>
</comment>
<organism evidence="2 3">
    <name type="scientific">Plectosphaerella plurivora</name>
    <dbReference type="NCBI Taxonomy" id="936078"/>
    <lineage>
        <taxon>Eukaryota</taxon>
        <taxon>Fungi</taxon>
        <taxon>Dikarya</taxon>
        <taxon>Ascomycota</taxon>
        <taxon>Pezizomycotina</taxon>
        <taxon>Sordariomycetes</taxon>
        <taxon>Hypocreomycetidae</taxon>
        <taxon>Glomerellales</taxon>
        <taxon>Plectosphaerellaceae</taxon>
        <taxon>Plectosphaerella</taxon>
    </lineage>
</organism>
<dbReference type="Proteomes" id="UP000770015">
    <property type="component" value="Unassembled WGS sequence"/>
</dbReference>
<reference evidence="2" key="1">
    <citation type="journal article" date="2021" name="Nat. Commun.">
        <title>Genetic determinants of endophytism in the Arabidopsis root mycobiome.</title>
        <authorList>
            <person name="Mesny F."/>
            <person name="Miyauchi S."/>
            <person name="Thiergart T."/>
            <person name="Pickel B."/>
            <person name="Atanasova L."/>
            <person name="Karlsson M."/>
            <person name="Huettel B."/>
            <person name="Barry K.W."/>
            <person name="Haridas S."/>
            <person name="Chen C."/>
            <person name="Bauer D."/>
            <person name="Andreopoulos W."/>
            <person name="Pangilinan J."/>
            <person name="LaButti K."/>
            <person name="Riley R."/>
            <person name="Lipzen A."/>
            <person name="Clum A."/>
            <person name="Drula E."/>
            <person name="Henrissat B."/>
            <person name="Kohler A."/>
            <person name="Grigoriev I.V."/>
            <person name="Martin F.M."/>
            <person name="Hacquard S."/>
        </authorList>
    </citation>
    <scope>NUCLEOTIDE SEQUENCE</scope>
    <source>
        <strain evidence="2">MPI-SDFR-AT-0117</strain>
    </source>
</reference>
<feature type="compositionally biased region" description="Polar residues" evidence="1">
    <location>
        <begin position="1"/>
        <end position="12"/>
    </location>
</feature>
<feature type="compositionally biased region" description="Polar residues" evidence="1">
    <location>
        <begin position="22"/>
        <end position="45"/>
    </location>
</feature>
<feature type="region of interest" description="Disordered" evidence="1">
    <location>
        <begin position="1"/>
        <end position="53"/>
    </location>
</feature>
<gene>
    <name evidence="2" type="ORF">F5X68DRAFT_27891</name>
</gene>
<keyword evidence="3" id="KW-1185">Reference proteome</keyword>